<dbReference type="PANTHER" id="PTHR44083:SF2">
    <property type="entry name" value="TOPLESS-RELATED PROTEIN 3"/>
    <property type="match status" value="1"/>
</dbReference>
<dbReference type="OrthoDB" id="938174at2759"/>
<proteinExistence type="predicted"/>
<protein>
    <recommendedName>
        <fullName evidence="1">TPR1-like CTLH-containing domain-containing protein</fullName>
    </recommendedName>
</protein>
<evidence type="ECO:0000259" key="1">
    <source>
        <dbReference type="Pfam" id="PF21889"/>
    </source>
</evidence>
<dbReference type="InterPro" id="IPR027728">
    <property type="entry name" value="Topless_fam"/>
</dbReference>
<dbReference type="InterPro" id="IPR054080">
    <property type="entry name" value="TPR1-like_2nd"/>
</dbReference>
<dbReference type="STRING" id="210143.A0A1R3G515"/>
<dbReference type="AlphaFoldDB" id="A0A1R3G515"/>
<sequence>MEMVVRLERQEKRKVVEILVGDLKVFSTFNEELYKEITQLLTLNNFRDWMKKY</sequence>
<feature type="domain" description="TPR1-like CTLH-containing" evidence="1">
    <location>
        <begin position="7"/>
        <end position="48"/>
    </location>
</feature>
<dbReference type="EMBL" id="AWWV01015292">
    <property type="protein sequence ID" value="OMO53147.1"/>
    <property type="molecule type" value="Genomic_DNA"/>
</dbReference>
<dbReference type="Gramene" id="OMO53147">
    <property type="protein sequence ID" value="OMO53147"/>
    <property type="gene ID" value="CCACVL1_28860"/>
</dbReference>
<dbReference type="Proteomes" id="UP000188268">
    <property type="component" value="Unassembled WGS sequence"/>
</dbReference>
<evidence type="ECO:0000313" key="2">
    <source>
        <dbReference type="EMBL" id="OMO53147.1"/>
    </source>
</evidence>
<organism evidence="2 3">
    <name type="scientific">Corchorus capsularis</name>
    <name type="common">Jute</name>
    <dbReference type="NCBI Taxonomy" id="210143"/>
    <lineage>
        <taxon>Eukaryota</taxon>
        <taxon>Viridiplantae</taxon>
        <taxon>Streptophyta</taxon>
        <taxon>Embryophyta</taxon>
        <taxon>Tracheophyta</taxon>
        <taxon>Spermatophyta</taxon>
        <taxon>Magnoliopsida</taxon>
        <taxon>eudicotyledons</taxon>
        <taxon>Gunneridae</taxon>
        <taxon>Pentapetalae</taxon>
        <taxon>rosids</taxon>
        <taxon>malvids</taxon>
        <taxon>Malvales</taxon>
        <taxon>Malvaceae</taxon>
        <taxon>Grewioideae</taxon>
        <taxon>Apeibeae</taxon>
        <taxon>Corchorus</taxon>
    </lineage>
</organism>
<accession>A0A1R3G515</accession>
<comment type="caution">
    <text evidence="2">The sequence shown here is derived from an EMBL/GenBank/DDBJ whole genome shotgun (WGS) entry which is preliminary data.</text>
</comment>
<dbReference type="Pfam" id="PF21889">
    <property type="entry name" value="TPR1-like_2nd"/>
    <property type="match status" value="1"/>
</dbReference>
<gene>
    <name evidence="2" type="ORF">CCACVL1_28860</name>
</gene>
<evidence type="ECO:0000313" key="3">
    <source>
        <dbReference type="Proteomes" id="UP000188268"/>
    </source>
</evidence>
<reference evidence="2 3" key="1">
    <citation type="submission" date="2013-09" db="EMBL/GenBank/DDBJ databases">
        <title>Corchorus capsularis genome sequencing.</title>
        <authorList>
            <person name="Alam M."/>
            <person name="Haque M.S."/>
            <person name="Islam M.S."/>
            <person name="Emdad E.M."/>
            <person name="Islam M.M."/>
            <person name="Ahmed B."/>
            <person name="Halim A."/>
            <person name="Hossen Q.M.M."/>
            <person name="Hossain M.Z."/>
            <person name="Ahmed R."/>
            <person name="Khan M.M."/>
            <person name="Islam R."/>
            <person name="Rashid M.M."/>
            <person name="Khan S.A."/>
            <person name="Rahman M.S."/>
            <person name="Alam M."/>
        </authorList>
    </citation>
    <scope>NUCLEOTIDE SEQUENCE [LARGE SCALE GENOMIC DNA]</scope>
    <source>
        <strain evidence="3">cv. CVL-1</strain>
        <tissue evidence="2">Whole seedling</tissue>
    </source>
</reference>
<dbReference type="PANTHER" id="PTHR44083">
    <property type="entry name" value="TOPLESS-RELATED PROTEIN 1-RELATED"/>
    <property type="match status" value="1"/>
</dbReference>
<dbReference type="GO" id="GO:0006355">
    <property type="term" value="P:regulation of DNA-templated transcription"/>
    <property type="evidence" value="ECO:0007669"/>
    <property type="project" value="InterPro"/>
</dbReference>
<keyword evidence="3" id="KW-1185">Reference proteome</keyword>
<name>A0A1R3G515_COCAP</name>